<reference evidence="5 6" key="2">
    <citation type="submission" date="2015-05" db="EMBL/GenBank/DDBJ databases">
        <authorList>
            <person name="Morales-Cruz A."/>
            <person name="Amrine K.C."/>
            <person name="Cantu D."/>
        </authorList>
    </citation>
    <scope>NUCLEOTIDE SEQUENCE [LARGE SCALE GENOMIC DNA]</scope>
    <source>
        <strain evidence="5">DA912</strain>
    </source>
</reference>
<dbReference type="EC" id="4.2.3.-" evidence="4"/>
<dbReference type="Pfam" id="PF19086">
    <property type="entry name" value="Terpene_syn_C_2"/>
    <property type="match status" value="1"/>
</dbReference>
<evidence type="ECO:0000256" key="4">
    <source>
        <dbReference type="RuleBase" id="RU366034"/>
    </source>
</evidence>
<dbReference type="InterPro" id="IPR034686">
    <property type="entry name" value="Terpene_cyclase-like_2"/>
</dbReference>
<dbReference type="InterPro" id="IPR029062">
    <property type="entry name" value="Class_I_gatase-like"/>
</dbReference>
<sequence length="427" mass="48242">MVLDTITLNTPQWSPDSNPVTTSRYGAPQPVTTKSRAVTIKSSLSKPLEQREYERDRLEILDEINVEVDEWLKTVNVAEAKKRKHRIKSNYAVLASVFYSSCKKEKLLVLTKYQYWIFWFDDEIDTGGELTTDAAGTRRICDLTLQCVEDCLHPDAAQACFTPPPNSPGTVEVLYEVLAAMRPEMGPMSIERMRRELRDYIEGVARQQAVRQDEHLPDPWYHFDIRCADVGVIPSITHNEYAMDFELPDSIRYHEAIEAIVMECTRLAILINEILSVQKEFRVGQLENMVLLIMNTEGASVHEAVSKIIRLIRKHYAACEDAVARLPWTDDEVVNEHIRDLKSQELPGDASKLEVLLLLFPGFNTLDMNGTFDVLSKSGTSTSFNIQVASASSDRCGITKSTEGVKVQVSILFPELTEMPNINNLSA</sequence>
<keyword evidence="3 4" id="KW-0460">Magnesium</keyword>
<dbReference type="Gene3D" id="1.10.600.10">
    <property type="entry name" value="Farnesyl Diphosphate Synthase"/>
    <property type="match status" value="1"/>
</dbReference>
<dbReference type="STRING" id="1214573.A0A0G2IFH4"/>
<evidence type="ECO:0000313" key="5">
    <source>
        <dbReference type="EMBL" id="KKY38830.1"/>
    </source>
</evidence>
<protein>
    <recommendedName>
        <fullName evidence="4">Terpene synthase</fullName>
        <ecNumber evidence="4">4.2.3.-</ecNumber>
    </recommendedName>
</protein>
<organism evidence="5 6">
    <name type="scientific">Diaporthe ampelina</name>
    <dbReference type="NCBI Taxonomy" id="1214573"/>
    <lineage>
        <taxon>Eukaryota</taxon>
        <taxon>Fungi</taxon>
        <taxon>Dikarya</taxon>
        <taxon>Ascomycota</taxon>
        <taxon>Pezizomycotina</taxon>
        <taxon>Sordariomycetes</taxon>
        <taxon>Sordariomycetidae</taxon>
        <taxon>Diaporthales</taxon>
        <taxon>Diaporthaceae</taxon>
        <taxon>Diaporthe</taxon>
    </lineage>
</organism>
<dbReference type="OrthoDB" id="2861623at2759"/>
<name>A0A0G2IFH4_9PEZI</name>
<dbReference type="EMBL" id="LCUC01000046">
    <property type="protein sequence ID" value="KKY38830.1"/>
    <property type="molecule type" value="Genomic_DNA"/>
</dbReference>
<dbReference type="GO" id="GO:0046872">
    <property type="term" value="F:metal ion binding"/>
    <property type="evidence" value="ECO:0007669"/>
    <property type="project" value="UniProtKB-KW"/>
</dbReference>
<dbReference type="AlphaFoldDB" id="A0A0G2IFH4"/>
<dbReference type="GO" id="GO:0008299">
    <property type="term" value="P:isoprenoid biosynthetic process"/>
    <property type="evidence" value="ECO:0007669"/>
    <property type="project" value="UniProtKB-ARBA"/>
</dbReference>
<comment type="similarity">
    <text evidence="2 4">Belongs to the terpene synthase family.</text>
</comment>
<evidence type="ECO:0000313" key="6">
    <source>
        <dbReference type="Proteomes" id="UP000034680"/>
    </source>
</evidence>
<keyword evidence="4" id="KW-0479">Metal-binding</keyword>
<dbReference type="InterPro" id="IPR008949">
    <property type="entry name" value="Isoprenoid_synthase_dom_sf"/>
</dbReference>
<dbReference type="PANTHER" id="PTHR35201:SF4">
    <property type="entry name" value="BETA-PINACENE SYNTHASE-RELATED"/>
    <property type="match status" value="1"/>
</dbReference>
<evidence type="ECO:0000256" key="3">
    <source>
        <dbReference type="ARBA" id="ARBA00022842"/>
    </source>
</evidence>
<evidence type="ECO:0000256" key="2">
    <source>
        <dbReference type="ARBA" id="ARBA00006333"/>
    </source>
</evidence>
<accession>A0A0G2IFH4</accession>
<reference evidence="5 6" key="1">
    <citation type="submission" date="2015-05" db="EMBL/GenBank/DDBJ databases">
        <title>Distinctive expansion of gene families associated with plant cell wall degradation and secondary metabolism in the genomes of grapevine trunk pathogens.</title>
        <authorList>
            <person name="Lawrence D.P."/>
            <person name="Travadon R."/>
            <person name="Rolshausen P.E."/>
            <person name="Baumgartner K."/>
        </authorList>
    </citation>
    <scope>NUCLEOTIDE SEQUENCE [LARGE SCALE GENOMIC DNA]</scope>
    <source>
        <strain evidence="5">DA912</strain>
    </source>
</reference>
<dbReference type="Proteomes" id="UP000034680">
    <property type="component" value="Unassembled WGS sequence"/>
</dbReference>
<keyword evidence="4" id="KW-0456">Lyase</keyword>
<dbReference type="GO" id="GO:0010333">
    <property type="term" value="F:terpene synthase activity"/>
    <property type="evidence" value="ECO:0007669"/>
    <property type="project" value="InterPro"/>
</dbReference>
<proteinExistence type="inferred from homology"/>
<comment type="caution">
    <text evidence="5">The sequence shown here is derived from an EMBL/GenBank/DDBJ whole genome shotgun (WGS) entry which is preliminary data.</text>
</comment>
<comment type="cofactor">
    <cofactor evidence="1 4">
        <name>Mg(2+)</name>
        <dbReference type="ChEBI" id="CHEBI:18420"/>
    </cofactor>
</comment>
<dbReference type="PANTHER" id="PTHR35201">
    <property type="entry name" value="TERPENE SYNTHASE"/>
    <property type="match status" value="1"/>
</dbReference>
<dbReference type="SUPFAM" id="SSF48576">
    <property type="entry name" value="Terpenoid synthases"/>
    <property type="match status" value="1"/>
</dbReference>
<dbReference type="Gene3D" id="3.40.50.880">
    <property type="match status" value="1"/>
</dbReference>
<keyword evidence="6" id="KW-1185">Reference proteome</keyword>
<gene>
    <name evidence="5" type="ORF">UCDDA912_g01197</name>
</gene>
<evidence type="ECO:0000256" key="1">
    <source>
        <dbReference type="ARBA" id="ARBA00001946"/>
    </source>
</evidence>